<keyword evidence="19 28" id="KW-1133">Transmembrane helix</keyword>
<keyword evidence="14 28" id="KW-0812">Transmembrane</keyword>
<dbReference type="Pfam" id="PF17092">
    <property type="entry name" value="PCB_OB"/>
    <property type="match status" value="1"/>
</dbReference>
<evidence type="ECO:0000256" key="20">
    <source>
        <dbReference type="ARBA" id="ARBA00023136"/>
    </source>
</evidence>
<dbReference type="PANTHER" id="PTHR32282">
    <property type="entry name" value="BINDING PROTEIN TRANSPEPTIDASE, PUTATIVE-RELATED"/>
    <property type="match status" value="1"/>
</dbReference>
<dbReference type="GO" id="GO:0009252">
    <property type="term" value="P:peptidoglycan biosynthetic process"/>
    <property type="evidence" value="ECO:0007669"/>
    <property type="project" value="UniProtKB-KW"/>
</dbReference>
<comment type="catalytic activity">
    <reaction evidence="24">
        <text>Preferential cleavage: (Ac)2-L-Lys-D-Ala-|-D-Ala. Also transpeptidation of peptidyl-alanyl moieties that are N-acyl substituents of D-alanine.</text>
        <dbReference type="EC" id="3.4.16.4"/>
    </reaction>
</comment>
<keyword evidence="10" id="KW-0121">Carboxypeptidase</keyword>
<evidence type="ECO:0000256" key="17">
    <source>
        <dbReference type="ARBA" id="ARBA00022968"/>
    </source>
</evidence>
<accession>A0AA41X3D3</accession>
<keyword evidence="16" id="KW-0133">Cell shape</keyword>
<dbReference type="InterPro" id="IPR001264">
    <property type="entry name" value="Glyco_trans_51"/>
</dbReference>
<gene>
    <name evidence="32" type="ORF">NLF92_09910</name>
</gene>
<comment type="similarity">
    <text evidence="5">In the N-terminal section; belongs to the glycosyltransferase 51 family.</text>
</comment>
<evidence type="ECO:0000256" key="3">
    <source>
        <dbReference type="ARBA" id="ARBA00004752"/>
    </source>
</evidence>
<comment type="similarity">
    <text evidence="4">In the C-terminal section; belongs to the transpeptidase family.</text>
</comment>
<keyword evidence="22" id="KW-0511">Multifunctional enzyme</keyword>
<dbReference type="AlphaFoldDB" id="A0AA41X3D3"/>
<dbReference type="Gene3D" id="3.40.710.10">
    <property type="entry name" value="DD-peptidase/beta-lactamase superfamily"/>
    <property type="match status" value="2"/>
</dbReference>
<name>A0AA41X3D3_9ALTE</name>
<keyword evidence="15" id="KW-0378">Hydrolase</keyword>
<evidence type="ECO:0000256" key="23">
    <source>
        <dbReference type="ARBA" id="ARBA00023316"/>
    </source>
</evidence>
<dbReference type="NCBIfam" id="TIGR02074">
    <property type="entry name" value="PBP_1a_fam"/>
    <property type="match status" value="1"/>
</dbReference>
<feature type="transmembrane region" description="Helical" evidence="28">
    <location>
        <begin position="12"/>
        <end position="33"/>
    </location>
</feature>
<evidence type="ECO:0000256" key="19">
    <source>
        <dbReference type="ARBA" id="ARBA00022989"/>
    </source>
</evidence>
<dbReference type="GO" id="GO:0005886">
    <property type="term" value="C:plasma membrane"/>
    <property type="evidence" value="ECO:0007669"/>
    <property type="project" value="UniProtKB-SubCell"/>
</dbReference>
<dbReference type="FunFam" id="1.10.3810.10:FF:000003">
    <property type="entry name" value="Penicillin-binding protein 1a"/>
    <property type="match status" value="1"/>
</dbReference>
<dbReference type="EC" id="3.4.16.4" evidence="6"/>
<feature type="domain" description="Penicillin-binding protein OB-like" evidence="31">
    <location>
        <begin position="403"/>
        <end position="497"/>
    </location>
</feature>
<sequence>MQAIIKIFRTLVVLFGIGIAGGLVVTAGLYFYLKADLPSVDVLKDIRLQTPMKIYTKDGLLMSQYGVKRRIPVAIEDVPETLIQAVLATEDSRFYQHEGIDPIGMARAVVNLVATGEKGQGGSTLTMQLARGFFLTREKTYIRKIKEIFIAWHIEQTLTKDEILELYLNKVELGHRAFGFGAAAQVYYGKTLSELTLAQTATLAGLPQAPSVLNPISRPERSVERRRIVLGRMLREGYIDNDTYRIARDEPVTARKHGAEIEINAPYLGNLVYNEMIEMFGKEQAETNGYKVYATATSELQQAAQKAVIQNLHDYDERHGYRGHITHITDLHLEYPEDAETSVAITLNETSLADESAAAIDLPDSQYATPAKIVNPGLAEIELTPEEQAEQARQKLTQSILADEERTIYLLDQIAPIRPIIPAVVLDVFAQSALVMTQTGQQITLNWPGLAWARPYINDKRQGPHPESAAAVLALGDIIYIREKTQNEWYLSQLPEVSGAFVALDPNTGAVQAIIGGYNFYQSQFNRATQAKRQVGSNIKPFIYSAALEHGYTLASVINDAPINQWDASSGVAWRPQNSPAVYDGPIRMRVALGKSKNVVSVRLLRGVGIENAARYLANFGFDIDEIPRDETLSLGSGSHTPMEVATGFAVLANGGFAIEPYFIEKITDAEDNIIWQAQPLVACPTCLEPKDDATEPAASNDAFVLNDDAALEEALAKELAMLDDLMDAGTNQTDIVQNKAQETGPEYLQAPRVISEQNAFLVKHMLSTAVRANGNWNKKTYWLGTGWRARNILQRTDIGGKTGTTNDSRDTWFTGYAPGLVATSWVGFDDSQRQLGSTTRNQNLVNLNPEKFNWIGNGLIGSEDGAKAAQPAWIRFMEVALADTPETPLNIPPAVTQVRIDRNTGKLTKRTDHTAMFEFFAAGTEPTLMVRDDQVIDPLDDAQTQVEDEDDIF</sequence>
<keyword evidence="17" id="KW-0735">Signal-anchor</keyword>
<keyword evidence="9" id="KW-0997">Cell inner membrane</keyword>
<dbReference type="Pfam" id="PF00905">
    <property type="entry name" value="Transpeptidase"/>
    <property type="match status" value="1"/>
</dbReference>
<dbReference type="SUPFAM" id="SSF56601">
    <property type="entry name" value="beta-lactamase/transpeptidase-like"/>
    <property type="match status" value="1"/>
</dbReference>
<dbReference type="SUPFAM" id="SSF53955">
    <property type="entry name" value="Lysozyme-like"/>
    <property type="match status" value="1"/>
</dbReference>
<evidence type="ECO:0000259" key="30">
    <source>
        <dbReference type="Pfam" id="PF00912"/>
    </source>
</evidence>
<organism evidence="32 33">
    <name type="scientific">Opacimonas viscosa</name>
    <dbReference type="NCBI Taxonomy" id="2961944"/>
    <lineage>
        <taxon>Bacteria</taxon>
        <taxon>Pseudomonadati</taxon>
        <taxon>Pseudomonadota</taxon>
        <taxon>Gammaproteobacteria</taxon>
        <taxon>Alteromonadales</taxon>
        <taxon>Alteromonadaceae</taxon>
        <taxon>Opacimonas</taxon>
    </lineage>
</organism>
<evidence type="ECO:0000256" key="6">
    <source>
        <dbReference type="ARBA" id="ARBA00012448"/>
    </source>
</evidence>
<evidence type="ECO:0000256" key="1">
    <source>
        <dbReference type="ARBA" id="ARBA00002624"/>
    </source>
</evidence>
<dbReference type="GO" id="GO:0046677">
    <property type="term" value="P:response to antibiotic"/>
    <property type="evidence" value="ECO:0007669"/>
    <property type="project" value="UniProtKB-KW"/>
</dbReference>
<evidence type="ECO:0000256" key="27">
    <source>
        <dbReference type="ARBA" id="ARBA00060592"/>
    </source>
</evidence>
<protein>
    <recommendedName>
        <fullName evidence="7">Penicillin-binding protein 1A</fullName>
        <ecNumber evidence="25">2.4.99.28</ecNumber>
        <ecNumber evidence="6">3.4.16.4</ecNumber>
    </recommendedName>
</protein>
<keyword evidence="11" id="KW-0645">Protease</keyword>
<dbReference type="Proteomes" id="UP001165413">
    <property type="component" value="Unassembled WGS sequence"/>
</dbReference>
<dbReference type="InterPro" id="IPR036950">
    <property type="entry name" value="PBP_transglycosylase"/>
</dbReference>
<evidence type="ECO:0000256" key="21">
    <source>
        <dbReference type="ARBA" id="ARBA00023251"/>
    </source>
</evidence>
<evidence type="ECO:0000256" key="18">
    <source>
        <dbReference type="ARBA" id="ARBA00022984"/>
    </source>
</evidence>
<dbReference type="Gene3D" id="1.10.3810.10">
    <property type="entry name" value="Biosynthetic peptidoglycan transglycosylase-like"/>
    <property type="match status" value="1"/>
</dbReference>
<dbReference type="EMBL" id="JANATA010000018">
    <property type="protein sequence ID" value="MCP3429258.1"/>
    <property type="molecule type" value="Genomic_DNA"/>
</dbReference>
<evidence type="ECO:0000256" key="16">
    <source>
        <dbReference type="ARBA" id="ARBA00022960"/>
    </source>
</evidence>
<dbReference type="InterPro" id="IPR023346">
    <property type="entry name" value="Lysozyme-like_dom_sf"/>
</dbReference>
<dbReference type="GO" id="GO:0009002">
    <property type="term" value="F:serine-type D-Ala-D-Ala carboxypeptidase activity"/>
    <property type="evidence" value="ECO:0007669"/>
    <property type="project" value="UniProtKB-EC"/>
</dbReference>
<comment type="pathway">
    <text evidence="3">Cell wall biogenesis; peptidoglycan biosynthesis.</text>
</comment>
<evidence type="ECO:0000256" key="8">
    <source>
        <dbReference type="ARBA" id="ARBA00022475"/>
    </source>
</evidence>
<comment type="pathway">
    <text evidence="27">Glycan biosynthesis.</text>
</comment>
<keyword evidence="23" id="KW-0961">Cell wall biogenesis/degradation</keyword>
<dbReference type="PANTHER" id="PTHR32282:SF27">
    <property type="entry name" value="PENICILLIN-BINDING PROTEIN 1A"/>
    <property type="match status" value="1"/>
</dbReference>
<comment type="function">
    <text evidence="1">Cell wall formation. Synthesis of cross-linked peptidoglycan from the lipid intermediates. The enzyme has a penicillin-insensitive transglycosylase N-terminal domain (formation of linear glycan strands) and a penicillin-sensitive transpeptidase C-terminal domain (cross-linking of the peptide subunits).</text>
</comment>
<evidence type="ECO:0000259" key="31">
    <source>
        <dbReference type="Pfam" id="PF17092"/>
    </source>
</evidence>
<dbReference type="InterPro" id="IPR031376">
    <property type="entry name" value="PCB_OB"/>
</dbReference>
<dbReference type="GO" id="GO:0008360">
    <property type="term" value="P:regulation of cell shape"/>
    <property type="evidence" value="ECO:0007669"/>
    <property type="project" value="UniProtKB-KW"/>
</dbReference>
<reference evidence="32" key="1">
    <citation type="submission" date="2022-07" db="EMBL/GenBank/DDBJ databases">
        <title>Characterization of the Novel Bacterium Alteromonas immobilis LMIT006 and Alteromonas gregis LMIT007.</title>
        <authorList>
            <person name="Lin X."/>
        </authorList>
    </citation>
    <scope>NUCLEOTIDE SEQUENCE</scope>
    <source>
        <strain evidence="32">LMIT007</strain>
    </source>
</reference>
<evidence type="ECO:0000256" key="14">
    <source>
        <dbReference type="ARBA" id="ARBA00022692"/>
    </source>
</evidence>
<proteinExistence type="inferred from homology"/>
<dbReference type="GO" id="GO:0030288">
    <property type="term" value="C:outer membrane-bounded periplasmic space"/>
    <property type="evidence" value="ECO:0007669"/>
    <property type="project" value="TreeGrafter"/>
</dbReference>
<evidence type="ECO:0000256" key="11">
    <source>
        <dbReference type="ARBA" id="ARBA00022670"/>
    </source>
</evidence>
<evidence type="ECO:0000256" key="12">
    <source>
        <dbReference type="ARBA" id="ARBA00022676"/>
    </source>
</evidence>
<comment type="subcellular location">
    <subcellularLocation>
        <location evidence="2">Cell inner membrane</location>
        <topology evidence="2">Single-pass type II membrane protein</topology>
    </subcellularLocation>
</comment>
<evidence type="ECO:0000256" key="26">
    <source>
        <dbReference type="ARBA" id="ARBA00049902"/>
    </source>
</evidence>
<dbReference type="GO" id="GO:0008955">
    <property type="term" value="F:peptidoglycan glycosyltransferase activity"/>
    <property type="evidence" value="ECO:0007669"/>
    <property type="project" value="UniProtKB-EC"/>
</dbReference>
<keyword evidence="13" id="KW-0808">Transferase</keyword>
<evidence type="ECO:0000256" key="25">
    <source>
        <dbReference type="ARBA" id="ARBA00044770"/>
    </source>
</evidence>
<feature type="domain" description="Penicillin-binding protein transpeptidase" evidence="29">
    <location>
        <begin position="499"/>
        <end position="679"/>
    </location>
</feature>
<keyword evidence="12" id="KW-0328">Glycosyltransferase</keyword>
<evidence type="ECO:0000256" key="7">
    <source>
        <dbReference type="ARBA" id="ARBA00018638"/>
    </source>
</evidence>
<comment type="catalytic activity">
    <reaction evidence="26">
        <text>[GlcNAc-(1-&gt;4)-Mur2Ac(oyl-L-Ala-gamma-D-Glu-L-Lys-D-Ala-D-Ala)](n)-di-trans,octa-cis-undecaprenyl diphosphate + beta-D-GlcNAc-(1-&gt;4)-Mur2Ac(oyl-L-Ala-gamma-D-Glu-L-Lys-D-Ala-D-Ala)-di-trans,octa-cis-undecaprenyl diphosphate = [GlcNAc-(1-&gt;4)-Mur2Ac(oyl-L-Ala-gamma-D-Glu-L-Lys-D-Ala-D-Ala)](n+1)-di-trans,octa-cis-undecaprenyl diphosphate + di-trans,octa-cis-undecaprenyl diphosphate + H(+)</text>
        <dbReference type="Rhea" id="RHEA:23708"/>
        <dbReference type="Rhea" id="RHEA-COMP:9602"/>
        <dbReference type="Rhea" id="RHEA-COMP:9603"/>
        <dbReference type="ChEBI" id="CHEBI:15378"/>
        <dbReference type="ChEBI" id="CHEBI:58405"/>
        <dbReference type="ChEBI" id="CHEBI:60033"/>
        <dbReference type="ChEBI" id="CHEBI:78435"/>
        <dbReference type="EC" id="2.4.99.28"/>
    </reaction>
</comment>
<evidence type="ECO:0000256" key="9">
    <source>
        <dbReference type="ARBA" id="ARBA00022519"/>
    </source>
</evidence>
<dbReference type="InterPro" id="IPR050396">
    <property type="entry name" value="Glycosyltr_51/Transpeptidase"/>
</dbReference>
<evidence type="ECO:0000256" key="4">
    <source>
        <dbReference type="ARBA" id="ARBA00007090"/>
    </source>
</evidence>
<evidence type="ECO:0000256" key="10">
    <source>
        <dbReference type="ARBA" id="ARBA00022645"/>
    </source>
</evidence>
<evidence type="ECO:0000313" key="32">
    <source>
        <dbReference type="EMBL" id="MCP3429258.1"/>
    </source>
</evidence>
<evidence type="ECO:0000256" key="24">
    <source>
        <dbReference type="ARBA" id="ARBA00034000"/>
    </source>
</evidence>
<evidence type="ECO:0000256" key="15">
    <source>
        <dbReference type="ARBA" id="ARBA00022801"/>
    </source>
</evidence>
<dbReference type="InterPro" id="IPR012338">
    <property type="entry name" value="Beta-lactam/transpept-like"/>
</dbReference>
<dbReference type="GO" id="GO:0008658">
    <property type="term" value="F:penicillin binding"/>
    <property type="evidence" value="ECO:0007669"/>
    <property type="project" value="InterPro"/>
</dbReference>
<evidence type="ECO:0000256" key="28">
    <source>
        <dbReference type="SAM" id="Phobius"/>
    </source>
</evidence>
<comment type="caution">
    <text evidence="32">The sequence shown here is derived from an EMBL/GenBank/DDBJ whole genome shotgun (WGS) entry which is preliminary data.</text>
</comment>
<evidence type="ECO:0000256" key="2">
    <source>
        <dbReference type="ARBA" id="ARBA00004249"/>
    </source>
</evidence>
<dbReference type="GO" id="GO:0006508">
    <property type="term" value="P:proteolysis"/>
    <property type="evidence" value="ECO:0007669"/>
    <property type="project" value="UniProtKB-KW"/>
</dbReference>
<feature type="domain" description="Glycosyl transferase family 51" evidence="30">
    <location>
        <begin position="62"/>
        <end position="233"/>
    </location>
</feature>
<keyword evidence="33" id="KW-1185">Reference proteome</keyword>
<keyword evidence="18" id="KW-0573">Peptidoglycan synthesis</keyword>
<dbReference type="GO" id="GO:0071555">
    <property type="term" value="P:cell wall organization"/>
    <property type="evidence" value="ECO:0007669"/>
    <property type="project" value="UniProtKB-KW"/>
</dbReference>
<dbReference type="EC" id="2.4.99.28" evidence="25"/>
<keyword evidence="21" id="KW-0046">Antibiotic resistance</keyword>
<evidence type="ECO:0000256" key="5">
    <source>
        <dbReference type="ARBA" id="ARBA00007739"/>
    </source>
</evidence>
<keyword evidence="20 28" id="KW-0472">Membrane</keyword>
<keyword evidence="8" id="KW-1003">Cell membrane</keyword>
<evidence type="ECO:0000256" key="22">
    <source>
        <dbReference type="ARBA" id="ARBA00023268"/>
    </source>
</evidence>
<dbReference type="Pfam" id="PF00912">
    <property type="entry name" value="Transgly"/>
    <property type="match status" value="1"/>
</dbReference>
<evidence type="ECO:0000259" key="29">
    <source>
        <dbReference type="Pfam" id="PF00905"/>
    </source>
</evidence>
<evidence type="ECO:0000313" key="33">
    <source>
        <dbReference type="Proteomes" id="UP001165413"/>
    </source>
</evidence>
<evidence type="ECO:0000256" key="13">
    <source>
        <dbReference type="ARBA" id="ARBA00022679"/>
    </source>
</evidence>
<dbReference type="InterPro" id="IPR001460">
    <property type="entry name" value="PCN-bd_Tpept"/>
</dbReference>